<keyword evidence="2" id="KW-1185">Reference proteome</keyword>
<dbReference type="InParanoid" id="A0A3Q7IYB3"/>
<evidence type="ECO:0008006" key="3">
    <source>
        <dbReference type="Google" id="ProtNLM"/>
    </source>
</evidence>
<dbReference type="OMA" id="HGNFIFQ"/>
<protein>
    <recommendedName>
        <fullName evidence="3">Reverse transcriptase Ty1/copia-type domain-containing protein</fullName>
    </recommendedName>
</protein>
<dbReference type="Gramene" id="Solyc09g057883.1.1">
    <property type="protein sequence ID" value="Solyc09g057883.1.1"/>
    <property type="gene ID" value="Solyc09g057883.1"/>
</dbReference>
<reference evidence="1" key="1">
    <citation type="journal article" date="2012" name="Nature">
        <title>The tomato genome sequence provides insights into fleshy fruit evolution.</title>
        <authorList>
            <consortium name="Tomato Genome Consortium"/>
        </authorList>
    </citation>
    <scope>NUCLEOTIDE SEQUENCE [LARGE SCALE GENOMIC DNA]</scope>
    <source>
        <strain evidence="1">cv. Heinz 1706</strain>
    </source>
</reference>
<dbReference type="AlphaFoldDB" id="A0A3Q7IYB3"/>
<proteinExistence type="predicted"/>
<name>A0A3Q7IYB3_SOLLC</name>
<accession>A0A3Q7IYB3</accession>
<evidence type="ECO:0000313" key="2">
    <source>
        <dbReference type="Proteomes" id="UP000004994"/>
    </source>
</evidence>
<evidence type="ECO:0000313" key="1">
    <source>
        <dbReference type="EnsemblPlants" id="Solyc09g057883.1.1"/>
    </source>
</evidence>
<dbReference type="EnsemblPlants" id="Solyc09g057883.1.1">
    <property type="protein sequence ID" value="Solyc09g057883.1.1"/>
    <property type="gene ID" value="Solyc09g057883.1"/>
</dbReference>
<sequence length="60" mass="6797">MDLILDIFHIKDLGQLKYFLGIKVSRSKKGIFLFQRKYILDLLLETGKLAAKPCSTPNGS</sequence>
<dbReference type="Proteomes" id="UP000004994">
    <property type="component" value="Chromosome 9"/>
</dbReference>
<reference evidence="1" key="2">
    <citation type="submission" date="2019-01" db="UniProtKB">
        <authorList>
            <consortium name="EnsemblPlants"/>
        </authorList>
    </citation>
    <scope>IDENTIFICATION</scope>
    <source>
        <strain evidence="1">cv. Heinz 1706</strain>
    </source>
</reference>
<organism evidence="1">
    <name type="scientific">Solanum lycopersicum</name>
    <name type="common">Tomato</name>
    <name type="synonym">Lycopersicon esculentum</name>
    <dbReference type="NCBI Taxonomy" id="4081"/>
    <lineage>
        <taxon>Eukaryota</taxon>
        <taxon>Viridiplantae</taxon>
        <taxon>Streptophyta</taxon>
        <taxon>Embryophyta</taxon>
        <taxon>Tracheophyta</taxon>
        <taxon>Spermatophyta</taxon>
        <taxon>Magnoliopsida</taxon>
        <taxon>eudicotyledons</taxon>
        <taxon>Gunneridae</taxon>
        <taxon>Pentapetalae</taxon>
        <taxon>asterids</taxon>
        <taxon>lamiids</taxon>
        <taxon>Solanales</taxon>
        <taxon>Solanaceae</taxon>
        <taxon>Solanoideae</taxon>
        <taxon>Solaneae</taxon>
        <taxon>Solanum</taxon>
        <taxon>Solanum subgen. Lycopersicon</taxon>
    </lineage>
</organism>